<dbReference type="InterPro" id="IPR006641">
    <property type="entry name" value="YqgF/RNaseH-like_dom"/>
</dbReference>
<dbReference type="PANTHER" id="PTHR33317">
    <property type="entry name" value="POLYNUCLEOTIDYL TRANSFERASE, RIBONUCLEASE H-LIKE SUPERFAMILY PROTEIN"/>
    <property type="match status" value="1"/>
</dbReference>
<dbReference type="GO" id="GO:0016787">
    <property type="term" value="F:hydrolase activity"/>
    <property type="evidence" value="ECO:0007669"/>
    <property type="project" value="UniProtKB-KW"/>
</dbReference>
<dbReference type="Gene3D" id="3.30.420.140">
    <property type="entry name" value="YqgF/RNase H-like domain"/>
    <property type="match status" value="1"/>
</dbReference>
<dbReference type="SMART" id="SM00732">
    <property type="entry name" value="YqgFc"/>
    <property type="match status" value="1"/>
</dbReference>
<keyword evidence="4" id="KW-0378">Hydrolase</keyword>
<keyword evidence="2" id="KW-0690">Ribosome biogenesis</keyword>
<dbReference type="GO" id="GO:0004518">
    <property type="term" value="F:nuclease activity"/>
    <property type="evidence" value="ECO:0007669"/>
    <property type="project" value="UniProtKB-KW"/>
</dbReference>
<protein>
    <submittedName>
        <fullName evidence="5">Uncharacterized protein</fullName>
    </submittedName>
</protein>
<gene>
    <name evidence="5" type="ORF">CTOB1V02_LOCUS17612</name>
</gene>
<evidence type="ECO:0000256" key="1">
    <source>
        <dbReference type="ARBA" id="ARBA00022490"/>
    </source>
</evidence>
<dbReference type="GO" id="GO:0000967">
    <property type="term" value="P:rRNA 5'-end processing"/>
    <property type="evidence" value="ECO:0007669"/>
    <property type="project" value="TreeGrafter"/>
</dbReference>
<dbReference type="EMBL" id="OB742028">
    <property type="protein sequence ID" value="CAD7239797.1"/>
    <property type="molecule type" value="Genomic_DNA"/>
</dbReference>
<dbReference type="HAMAP" id="MF_00651">
    <property type="entry name" value="Nuclease_YqgF"/>
    <property type="match status" value="1"/>
</dbReference>
<evidence type="ECO:0000256" key="4">
    <source>
        <dbReference type="ARBA" id="ARBA00022801"/>
    </source>
</evidence>
<keyword evidence="3" id="KW-0540">Nuclease</keyword>
<organism evidence="5">
    <name type="scientific">Cyprideis torosa</name>
    <dbReference type="NCBI Taxonomy" id="163714"/>
    <lineage>
        <taxon>Eukaryota</taxon>
        <taxon>Metazoa</taxon>
        <taxon>Ecdysozoa</taxon>
        <taxon>Arthropoda</taxon>
        <taxon>Crustacea</taxon>
        <taxon>Oligostraca</taxon>
        <taxon>Ostracoda</taxon>
        <taxon>Podocopa</taxon>
        <taxon>Podocopida</taxon>
        <taxon>Cytherocopina</taxon>
        <taxon>Cytheroidea</taxon>
        <taxon>Cytherideidae</taxon>
        <taxon>Cyprideis</taxon>
    </lineage>
</organism>
<evidence type="ECO:0000256" key="3">
    <source>
        <dbReference type="ARBA" id="ARBA00022722"/>
    </source>
</evidence>
<dbReference type="GO" id="GO:0005829">
    <property type="term" value="C:cytosol"/>
    <property type="evidence" value="ECO:0007669"/>
    <property type="project" value="TreeGrafter"/>
</dbReference>
<dbReference type="NCBIfam" id="TIGR00250">
    <property type="entry name" value="RNAse_H_YqgF"/>
    <property type="match status" value="1"/>
</dbReference>
<sequence length="154" mass="17502">MPDQTSAALLAFDYGQRRIGVALGNLITSTSSALETIHRKPGSKAYLERIDQLVAEWQPGLIVLGWPEHEDTPEQLLNEIRKFANRLKHRYQLPVELINEAYSSADANERLKSQRQSGRKQAIQKQELDKLAASIILESWFNARSNETPHARKL</sequence>
<reference evidence="5" key="1">
    <citation type="submission" date="2020-11" db="EMBL/GenBank/DDBJ databases">
        <authorList>
            <person name="Tran Van P."/>
        </authorList>
    </citation>
    <scope>NUCLEOTIDE SEQUENCE</scope>
</reference>
<dbReference type="SUPFAM" id="SSF53098">
    <property type="entry name" value="Ribonuclease H-like"/>
    <property type="match status" value="1"/>
</dbReference>
<dbReference type="Pfam" id="PF03652">
    <property type="entry name" value="RuvX"/>
    <property type="match status" value="1"/>
</dbReference>
<dbReference type="InterPro" id="IPR005227">
    <property type="entry name" value="YqgF"/>
</dbReference>
<proteinExistence type="inferred from homology"/>
<accession>A0A7R8X3G7</accession>
<evidence type="ECO:0000313" key="5">
    <source>
        <dbReference type="EMBL" id="CAD7239797.1"/>
    </source>
</evidence>
<dbReference type="AlphaFoldDB" id="A0A7R8X3G7"/>
<name>A0A7R8X3G7_9CRUS</name>
<keyword evidence="1" id="KW-0963">Cytoplasm</keyword>
<evidence type="ECO:0000256" key="2">
    <source>
        <dbReference type="ARBA" id="ARBA00022517"/>
    </source>
</evidence>
<dbReference type="InterPro" id="IPR037027">
    <property type="entry name" value="YqgF/RNaseH-like_dom_sf"/>
</dbReference>
<dbReference type="PANTHER" id="PTHR33317:SF4">
    <property type="entry name" value="POLYNUCLEOTIDYL TRANSFERASE, RIBONUCLEASE H-LIKE SUPERFAMILY PROTEIN"/>
    <property type="match status" value="1"/>
</dbReference>
<dbReference type="CDD" id="cd16964">
    <property type="entry name" value="YqgF"/>
    <property type="match status" value="1"/>
</dbReference>
<dbReference type="InterPro" id="IPR012337">
    <property type="entry name" value="RNaseH-like_sf"/>
</dbReference>